<comment type="caution">
    <text evidence="1">The sequence shown here is derived from an EMBL/GenBank/DDBJ whole genome shotgun (WGS) entry which is preliminary data.</text>
</comment>
<dbReference type="STRING" id="153971.AWC19_13415"/>
<gene>
    <name evidence="1" type="ORF">AWC19_13415</name>
</gene>
<dbReference type="AlphaFoldDB" id="A0A1X1ZGE9"/>
<accession>A0A1X1ZGE9</accession>
<reference evidence="1 2" key="1">
    <citation type="submission" date="2016-01" db="EMBL/GenBank/DDBJ databases">
        <title>The new phylogeny of the genus Mycobacterium.</title>
        <authorList>
            <person name="Tarcisio F."/>
            <person name="Conor M."/>
            <person name="Antonella G."/>
            <person name="Elisabetta G."/>
            <person name="Giulia F.S."/>
            <person name="Sara T."/>
            <person name="Anna F."/>
            <person name="Clotilde B."/>
            <person name="Roberto B."/>
            <person name="Veronica D.S."/>
            <person name="Fabio R."/>
            <person name="Monica P."/>
            <person name="Olivier J."/>
            <person name="Enrico T."/>
            <person name="Nicola S."/>
        </authorList>
    </citation>
    <scope>NUCLEOTIDE SEQUENCE [LARGE SCALE GENOMIC DNA]</scope>
    <source>
        <strain evidence="1 2">DSM 44572</strain>
    </source>
</reference>
<dbReference type="Proteomes" id="UP000193529">
    <property type="component" value="Unassembled WGS sequence"/>
</dbReference>
<dbReference type="EMBL" id="LQPJ01000114">
    <property type="protein sequence ID" value="ORW22402.1"/>
    <property type="molecule type" value="Genomic_DNA"/>
</dbReference>
<protein>
    <recommendedName>
        <fullName evidence="3">GIY-YIG nuclease family protein</fullName>
    </recommendedName>
</protein>
<evidence type="ECO:0000313" key="1">
    <source>
        <dbReference type="EMBL" id="ORW22402.1"/>
    </source>
</evidence>
<sequence length="125" mass="13663">MSADLVDGAELHLYVLEIVGRGVKVGVTKQPDRRIANLRREAAGYGQSTGRVWVSEPHVEARANERELMALGGPNNRREYIALPYESAVGEAETLPMTRADRAAVEARRSAVLDMFQGFVLGGAR</sequence>
<name>A0A1X1ZGE9_9MYCO</name>
<organism evidence="1 2">
    <name type="scientific">Mycobacterium palustre</name>
    <dbReference type="NCBI Taxonomy" id="153971"/>
    <lineage>
        <taxon>Bacteria</taxon>
        <taxon>Bacillati</taxon>
        <taxon>Actinomycetota</taxon>
        <taxon>Actinomycetes</taxon>
        <taxon>Mycobacteriales</taxon>
        <taxon>Mycobacteriaceae</taxon>
        <taxon>Mycobacterium</taxon>
        <taxon>Mycobacterium simiae complex</taxon>
    </lineage>
</organism>
<keyword evidence="2" id="KW-1185">Reference proteome</keyword>
<proteinExistence type="predicted"/>
<evidence type="ECO:0008006" key="3">
    <source>
        <dbReference type="Google" id="ProtNLM"/>
    </source>
</evidence>
<dbReference type="RefSeq" id="WP_033725655.1">
    <property type="nucleotide sequence ID" value="NZ_JACKRZ010000069.1"/>
</dbReference>
<dbReference type="OrthoDB" id="4578834at2"/>
<evidence type="ECO:0000313" key="2">
    <source>
        <dbReference type="Proteomes" id="UP000193529"/>
    </source>
</evidence>